<reference evidence="1 2" key="1">
    <citation type="submission" date="2018-06" db="EMBL/GenBank/DDBJ databases">
        <title>Genomic Encyclopedia of Archaeal and Bacterial Type Strains, Phase II (KMG-II): from individual species to whole genera.</title>
        <authorList>
            <person name="Goeker M."/>
        </authorList>
    </citation>
    <scope>NUCLEOTIDE SEQUENCE [LARGE SCALE GENOMIC DNA]</scope>
    <source>
        <strain evidence="1 2">DSM 27372</strain>
    </source>
</reference>
<dbReference type="AlphaFoldDB" id="A0A318UEJ7"/>
<dbReference type="EMBL" id="QKLU01000003">
    <property type="protein sequence ID" value="PYF74641.1"/>
    <property type="molecule type" value="Genomic_DNA"/>
</dbReference>
<proteinExistence type="predicted"/>
<protein>
    <submittedName>
        <fullName evidence="1">Uncharacterized protein</fullName>
    </submittedName>
</protein>
<name>A0A318UEJ7_9SPHI</name>
<organism evidence="1 2">
    <name type="scientific">Pedobacter nutrimenti</name>
    <dbReference type="NCBI Taxonomy" id="1241337"/>
    <lineage>
        <taxon>Bacteria</taxon>
        <taxon>Pseudomonadati</taxon>
        <taxon>Bacteroidota</taxon>
        <taxon>Sphingobacteriia</taxon>
        <taxon>Sphingobacteriales</taxon>
        <taxon>Sphingobacteriaceae</taxon>
        <taxon>Pedobacter</taxon>
    </lineage>
</organism>
<sequence length="76" mass="8386">MCVFLINASSKIMIGIVINETPENLQSGKIPKTSNLYLLINEYIAVSNVITRKCVNPINVIFGLTNKCLMNLALNC</sequence>
<accession>A0A318UEJ7</accession>
<gene>
    <name evidence="1" type="ORF">B0O44_10386</name>
</gene>
<dbReference type="Proteomes" id="UP000248198">
    <property type="component" value="Unassembled WGS sequence"/>
</dbReference>
<comment type="caution">
    <text evidence="1">The sequence shown here is derived from an EMBL/GenBank/DDBJ whole genome shotgun (WGS) entry which is preliminary data.</text>
</comment>
<keyword evidence="2" id="KW-1185">Reference proteome</keyword>
<evidence type="ECO:0000313" key="1">
    <source>
        <dbReference type="EMBL" id="PYF74641.1"/>
    </source>
</evidence>
<evidence type="ECO:0000313" key="2">
    <source>
        <dbReference type="Proteomes" id="UP000248198"/>
    </source>
</evidence>